<name>A0ABW4TSF5_9ACTN</name>
<organism evidence="1 2">
    <name type="scientific">Nocardioides aestuarii</name>
    <dbReference type="NCBI Taxonomy" id="252231"/>
    <lineage>
        <taxon>Bacteria</taxon>
        <taxon>Bacillati</taxon>
        <taxon>Actinomycetota</taxon>
        <taxon>Actinomycetes</taxon>
        <taxon>Propionibacteriales</taxon>
        <taxon>Nocardioidaceae</taxon>
        <taxon>Nocardioides</taxon>
    </lineage>
</organism>
<dbReference type="Gene3D" id="1.50.10.10">
    <property type="match status" value="1"/>
</dbReference>
<evidence type="ECO:0000313" key="2">
    <source>
        <dbReference type="Proteomes" id="UP001597351"/>
    </source>
</evidence>
<protein>
    <submittedName>
        <fullName evidence="1">Prenyltransferase</fullName>
    </submittedName>
</protein>
<comment type="caution">
    <text evidence="1">The sequence shown here is derived from an EMBL/GenBank/DDBJ whole genome shotgun (WGS) entry which is preliminary data.</text>
</comment>
<dbReference type="RefSeq" id="WP_343921555.1">
    <property type="nucleotide sequence ID" value="NZ_BAAAJT010000003.1"/>
</dbReference>
<dbReference type="InterPro" id="IPR008928">
    <property type="entry name" value="6-hairpin_glycosidase_sf"/>
</dbReference>
<proteinExistence type="predicted"/>
<dbReference type="SUPFAM" id="SSF48208">
    <property type="entry name" value="Six-hairpin glycosidases"/>
    <property type="match status" value="1"/>
</dbReference>
<accession>A0ABW4TSF5</accession>
<dbReference type="InterPro" id="IPR012341">
    <property type="entry name" value="6hp_glycosidase-like_sf"/>
</dbReference>
<reference evidence="2" key="1">
    <citation type="journal article" date="2019" name="Int. J. Syst. Evol. Microbiol.">
        <title>The Global Catalogue of Microorganisms (GCM) 10K type strain sequencing project: providing services to taxonomists for standard genome sequencing and annotation.</title>
        <authorList>
            <consortium name="The Broad Institute Genomics Platform"/>
            <consortium name="The Broad Institute Genome Sequencing Center for Infectious Disease"/>
            <person name="Wu L."/>
            <person name="Ma J."/>
        </authorList>
    </citation>
    <scope>NUCLEOTIDE SEQUENCE [LARGE SCALE GENOMIC DNA]</scope>
    <source>
        <strain evidence="2">CGMCC 1.12477</strain>
    </source>
</reference>
<gene>
    <name evidence="1" type="ORF">ACFSDE_18830</name>
</gene>
<dbReference type="EMBL" id="JBHUGD010000004">
    <property type="protein sequence ID" value="MFD1948865.1"/>
    <property type="molecule type" value="Genomic_DNA"/>
</dbReference>
<evidence type="ECO:0000313" key="1">
    <source>
        <dbReference type="EMBL" id="MFD1948865.1"/>
    </source>
</evidence>
<keyword evidence="2" id="KW-1185">Reference proteome</keyword>
<sequence length="365" mass="39382">MSAELPALDGVLTAHELAATARSIVAVQEESGAIPWSAGEHTDVWNHVEAAMALVAAGEVEAAERAYAWVPTVQRADGSVPMKVVEGVVEDASGETNMASYLAVGVWHHWLVRRDLAFVKEYWPVVRAGLDWAVSMQLPFGGIAWAQEWSEDGPGRVNADALVAGSSSIHHALRAGVALADLVGDPQPEWELAGSRLAHALREHRDLFLDKSHFSMDWYYPVLGGAVRGDAGHALIASRWDDFVVDGLGIRCVSTNPWVTGAETCELVLALDALDDRARAVRLLSDMQHLRHEDGSYWTGFVFPENVNWPGEQTTYTSAAVILAVDALSLTTPGATIMRGTTLAAPFAEIGLECGCDSDRVARRP</sequence>
<dbReference type="Proteomes" id="UP001597351">
    <property type="component" value="Unassembled WGS sequence"/>
</dbReference>